<comment type="caution">
    <text evidence="3">The sequence shown here is derived from an EMBL/GenBank/DDBJ whole genome shotgun (WGS) entry which is preliminary data.</text>
</comment>
<feature type="region of interest" description="Disordered" evidence="1">
    <location>
        <begin position="30"/>
        <end position="62"/>
    </location>
</feature>
<sequence>MYQNIMLFAVLVVLAMVVFRVYQSWQTEKSRKPAGAGALDSRSNSKTRAKGKRHQRKDADTQTEPYHCVTLVGDCPALKSYKNKRFLASNAPPLPVPDCTAARCNCHYTHHSDRRKPKGDRRALGRLAEEQYVLVGNEERRKTSRGRRKTDVGWASIDEWSKMS</sequence>
<gene>
    <name evidence="3" type="ORF">F0M18_17305</name>
</gene>
<evidence type="ECO:0000256" key="1">
    <source>
        <dbReference type="SAM" id="MobiDB-lite"/>
    </source>
</evidence>
<feature type="compositionally biased region" description="Basic residues" evidence="1">
    <location>
        <begin position="45"/>
        <end position="56"/>
    </location>
</feature>
<accession>A0A5B0WPH3</accession>
<evidence type="ECO:0000313" key="4">
    <source>
        <dbReference type="Proteomes" id="UP000323708"/>
    </source>
</evidence>
<dbReference type="RefSeq" id="WP_149612723.1">
    <property type="nucleotide sequence ID" value="NZ_VTUX01000009.1"/>
</dbReference>
<evidence type="ECO:0000313" key="3">
    <source>
        <dbReference type="EMBL" id="KAA1188960.1"/>
    </source>
</evidence>
<keyword evidence="2" id="KW-0812">Transmembrane</keyword>
<keyword evidence="4" id="KW-1185">Reference proteome</keyword>
<dbReference type="Proteomes" id="UP000323708">
    <property type="component" value="Unassembled WGS sequence"/>
</dbReference>
<evidence type="ECO:0000256" key="2">
    <source>
        <dbReference type="SAM" id="Phobius"/>
    </source>
</evidence>
<dbReference type="AlphaFoldDB" id="A0A5B0WPH3"/>
<proteinExistence type="predicted"/>
<keyword evidence="2" id="KW-0472">Membrane</keyword>
<reference evidence="3 4" key="1">
    <citation type="submission" date="2019-09" db="EMBL/GenBank/DDBJ databases">
        <authorList>
            <person name="Chen X.-Y."/>
        </authorList>
    </citation>
    <scope>NUCLEOTIDE SEQUENCE [LARGE SCALE GENOMIC DNA]</scope>
    <source>
        <strain evidence="3 4">NY5</strain>
    </source>
</reference>
<name>A0A5B0WPH3_9GAMM</name>
<feature type="transmembrane region" description="Helical" evidence="2">
    <location>
        <begin position="6"/>
        <end position="22"/>
    </location>
</feature>
<protein>
    <submittedName>
        <fullName evidence="3">Uncharacterized protein</fullName>
    </submittedName>
</protein>
<organism evidence="3 4">
    <name type="scientific">Pseudohalioglobus sediminis</name>
    <dbReference type="NCBI Taxonomy" id="2606449"/>
    <lineage>
        <taxon>Bacteria</taxon>
        <taxon>Pseudomonadati</taxon>
        <taxon>Pseudomonadota</taxon>
        <taxon>Gammaproteobacteria</taxon>
        <taxon>Cellvibrionales</taxon>
        <taxon>Halieaceae</taxon>
        <taxon>Pseudohalioglobus</taxon>
    </lineage>
</organism>
<keyword evidence="2" id="KW-1133">Transmembrane helix</keyword>
<dbReference type="EMBL" id="VTUX01000009">
    <property type="protein sequence ID" value="KAA1188960.1"/>
    <property type="molecule type" value="Genomic_DNA"/>
</dbReference>